<reference evidence="15 16" key="1">
    <citation type="journal article" date="2015" name="Genome Announc.">
        <title>Expanding the biotechnology potential of lactobacilli through comparative genomics of 213 strains and associated genera.</title>
        <authorList>
            <person name="Sun Z."/>
            <person name="Harris H.M."/>
            <person name="McCann A."/>
            <person name="Guo C."/>
            <person name="Argimon S."/>
            <person name="Zhang W."/>
            <person name="Yang X."/>
            <person name="Jeffery I.B."/>
            <person name="Cooney J.C."/>
            <person name="Kagawa T.F."/>
            <person name="Liu W."/>
            <person name="Song Y."/>
            <person name="Salvetti E."/>
            <person name="Wrobel A."/>
            <person name="Rasinkangas P."/>
            <person name="Parkhill J."/>
            <person name="Rea M.C."/>
            <person name="O'Sullivan O."/>
            <person name="Ritari J."/>
            <person name="Douillard F.P."/>
            <person name="Paul Ross R."/>
            <person name="Yang R."/>
            <person name="Briner A.E."/>
            <person name="Felis G.E."/>
            <person name="de Vos W.M."/>
            <person name="Barrangou R."/>
            <person name="Klaenhammer T.R."/>
            <person name="Caufield P.W."/>
            <person name="Cui Y."/>
            <person name="Zhang H."/>
            <person name="O'Toole P.W."/>
        </authorList>
    </citation>
    <scope>NUCLEOTIDE SEQUENCE [LARGE SCALE GENOMIC DNA]</scope>
    <source>
        <strain evidence="15 16">DSM 19906</strain>
    </source>
</reference>
<comment type="activity regulation">
    <text evidence="11">Activated by phosphorylation and inhibited by fructose 1,6-bisphosphate (FBP).</text>
</comment>
<evidence type="ECO:0000313" key="16">
    <source>
        <dbReference type="Proteomes" id="UP000051439"/>
    </source>
</evidence>
<keyword evidence="6 11" id="KW-0319">Glycerol metabolism</keyword>
<evidence type="ECO:0000256" key="5">
    <source>
        <dbReference type="ARBA" id="ARBA00022777"/>
    </source>
</evidence>
<evidence type="ECO:0000256" key="12">
    <source>
        <dbReference type="RuleBase" id="RU003733"/>
    </source>
</evidence>
<keyword evidence="4 11" id="KW-0547">Nucleotide-binding</keyword>
<evidence type="ECO:0000259" key="14">
    <source>
        <dbReference type="Pfam" id="PF02782"/>
    </source>
</evidence>
<evidence type="ECO:0000256" key="8">
    <source>
        <dbReference type="ARBA" id="ARBA00052101"/>
    </source>
</evidence>
<dbReference type="PROSITE" id="PS00445">
    <property type="entry name" value="FGGY_KINASES_2"/>
    <property type="match status" value="1"/>
</dbReference>
<evidence type="ECO:0000256" key="1">
    <source>
        <dbReference type="ARBA" id="ARBA00005190"/>
    </source>
</evidence>
<feature type="binding site" evidence="11">
    <location>
        <position position="19"/>
    </location>
    <ligand>
        <name>ADP</name>
        <dbReference type="ChEBI" id="CHEBI:456216"/>
    </ligand>
</feature>
<feature type="domain" description="Carbohydrate kinase FGGY C-terminal" evidence="14">
    <location>
        <begin position="269"/>
        <end position="456"/>
    </location>
</feature>
<dbReference type="CDD" id="cd07786">
    <property type="entry name" value="FGGY_EcGK_like"/>
    <property type="match status" value="1"/>
</dbReference>
<feature type="binding site" evidence="11">
    <location>
        <position position="89"/>
    </location>
    <ligand>
        <name>sn-glycerol 3-phosphate</name>
        <dbReference type="ChEBI" id="CHEBI:57597"/>
    </ligand>
</feature>
<dbReference type="Gene3D" id="3.30.420.40">
    <property type="match status" value="2"/>
</dbReference>
<feature type="binding site" evidence="11">
    <location>
        <position position="316"/>
    </location>
    <ligand>
        <name>ATP</name>
        <dbReference type="ChEBI" id="CHEBI:30616"/>
    </ligand>
</feature>
<dbReference type="GO" id="GO:0005829">
    <property type="term" value="C:cytosol"/>
    <property type="evidence" value="ECO:0007669"/>
    <property type="project" value="TreeGrafter"/>
</dbReference>
<dbReference type="PANTHER" id="PTHR10196">
    <property type="entry name" value="SUGAR KINASE"/>
    <property type="match status" value="1"/>
</dbReference>
<feature type="domain" description="Carbohydrate kinase FGGY N-terminal" evidence="13">
    <location>
        <begin position="11"/>
        <end position="258"/>
    </location>
</feature>
<dbReference type="GO" id="GO:0004370">
    <property type="term" value="F:glycerol kinase activity"/>
    <property type="evidence" value="ECO:0007669"/>
    <property type="project" value="UniProtKB-UniRule"/>
</dbReference>
<evidence type="ECO:0000256" key="4">
    <source>
        <dbReference type="ARBA" id="ARBA00022741"/>
    </source>
</evidence>
<dbReference type="UniPathway" id="UPA00618">
    <property type="reaction ID" value="UER00672"/>
</dbReference>
<dbReference type="InterPro" id="IPR018484">
    <property type="entry name" value="FGGY_N"/>
</dbReference>
<dbReference type="SUPFAM" id="SSF53067">
    <property type="entry name" value="Actin-like ATPase domain"/>
    <property type="match status" value="2"/>
</dbReference>
<dbReference type="InterPro" id="IPR005999">
    <property type="entry name" value="Glycerol_kin"/>
</dbReference>
<dbReference type="FunFam" id="3.30.420.40:FF:000008">
    <property type="entry name" value="Glycerol kinase"/>
    <property type="match status" value="1"/>
</dbReference>
<dbReference type="EC" id="2.7.1.30" evidence="11"/>
<proteinExistence type="inferred from homology"/>
<evidence type="ECO:0000256" key="3">
    <source>
        <dbReference type="ARBA" id="ARBA00022679"/>
    </source>
</evidence>
<sequence length="510" mass="56574">MNVMLTDQPKYILSIDQGTTSTRAMIFDHNGRKVIEAYKPVKQIIPHTGWIETDPNEIWTSVLSTISSAFIDAGIHPEDISGIGIVNQRESTIIWDKETGDPIYNAIGWQSKQTAPLARKLKDEGYANLIHKKTGLIIDSYFSATKVRWILDHVEGAQERAEKGELLFGTVDSWLVWKLSGGEYHVTDFSNASRTMLFNIHALRWDDDILKLLNIPRRILPIVKTSSELYGTTKNYQFYGIEVPIAGIAGDQSAALIGQLAFEPGMIKNTYGDGAFIMMNTGSKPELSDDNLLTTIAYNIGGQVTYALEGSIFAAGTALTWLSDQMGLIDNVAETRDAAMRSTDDDEIYVVPAFNGLGAPYWEQEVRGAVFGLTRGTTKDDFVKATLQSIAYGTKDIIRTMERDTDMYIPALRADGGASRNRYLMQFQADMLDIPIERAADENTTAFGAAILAGLAVGYWKDIDEVKGLAAEGRTFTPEMDKAKRKRLYRGWKAAVNAARAFKPDDDDEE</sequence>
<dbReference type="GO" id="GO:0005524">
    <property type="term" value="F:ATP binding"/>
    <property type="evidence" value="ECO:0007669"/>
    <property type="project" value="UniProtKB-UniRule"/>
</dbReference>
<feature type="binding site" evidence="11">
    <location>
        <position position="141"/>
    </location>
    <ligand>
        <name>glycerol</name>
        <dbReference type="ChEBI" id="CHEBI:17754"/>
    </ligand>
</feature>
<comment type="function">
    <text evidence="9 11">Key enzyme in the regulation of glycerol uptake and metabolism. Catalyzes the phosphorylation of glycerol to yield sn-glycerol 3-phosphate.</text>
</comment>
<feature type="binding site" evidence="11">
    <location>
        <position position="19"/>
    </location>
    <ligand>
        <name>sn-glycerol 3-phosphate</name>
        <dbReference type="ChEBI" id="CHEBI:57597"/>
    </ligand>
</feature>
<feature type="binding site" evidence="11">
    <location>
        <position position="23"/>
    </location>
    <ligand>
        <name>ADP</name>
        <dbReference type="ChEBI" id="CHEBI:456216"/>
    </ligand>
</feature>
<keyword evidence="16" id="KW-1185">Reference proteome</keyword>
<comment type="similarity">
    <text evidence="2 11 12">Belongs to the FGGY kinase family.</text>
</comment>
<dbReference type="PIRSF" id="PIRSF000538">
    <property type="entry name" value="GlpK"/>
    <property type="match status" value="1"/>
</dbReference>
<dbReference type="InterPro" id="IPR043129">
    <property type="entry name" value="ATPase_NBD"/>
</dbReference>
<dbReference type="NCBIfam" id="NF000756">
    <property type="entry name" value="PRK00047.1"/>
    <property type="match status" value="1"/>
</dbReference>
<comment type="caution">
    <text evidence="15">The sequence shown here is derived from an EMBL/GenBank/DDBJ whole genome shotgun (WGS) entry which is preliminary data.</text>
</comment>
<feature type="binding site" evidence="11">
    <location>
        <position position="90"/>
    </location>
    <ligand>
        <name>sn-glycerol 3-phosphate</name>
        <dbReference type="ChEBI" id="CHEBI:57597"/>
    </ligand>
</feature>
<dbReference type="InterPro" id="IPR018485">
    <property type="entry name" value="FGGY_C"/>
</dbReference>
<dbReference type="PATRIC" id="fig|1423766.4.peg.2523"/>
<feature type="binding site" evidence="11">
    <location>
        <position position="417"/>
    </location>
    <ligand>
        <name>ATP</name>
        <dbReference type="ChEBI" id="CHEBI:30616"/>
    </ligand>
</feature>
<feature type="binding site" evidence="11">
    <location>
        <position position="421"/>
    </location>
    <ligand>
        <name>ADP</name>
        <dbReference type="ChEBI" id="CHEBI:456216"/>
    </ligand>
</feature>
<evidence type="ECO:0000256" key="7">
    <source>
        <dbReference type="ARBA" id="ARBA00022840"/>
    </source>
</evidence>
<dbReference type="EMBL" id="AZEB01000006">
    <property type="protein sequence ID" value="KRL22542.1"/>
    <property type="molecule type" value="Genomic_DNA"/>
</dbReference>
<keyword evidence="5 11" id="KW-0418">Kinase</keyword>
<gene>
    <name evidence="11" type="primary">glpK</name>
    <name evidence="15" type="ORF">FC98_GL002430</name>
</gene>
<comment type="subunit">
    <text evidence="10 11">Homotetramer and homodimer (in equilibrium).</text>
</comment>
<dbReference type="HAMAP" id="MF_00186">
    <property type="entry name" value="Glycerol_kin"/>
    <property type="match status" value="1"/>
</dbReference>
<dbReference type="InterPro" id="IPR018483">
    <property type="entry name" value="Carb_kinase_FGGY_CS"/>
</dbReference>
<feature type="binding site" evidence="11">
    <location>
        <position position="316"/>
    </location>
    <ligand>
        <name>ADP</name>
        <dbReference type="ChEBI" id="CHEBI:456216"/>
    </ligand>
</feature>
<dbReference type="GO" id="GO:0006072">
    <property type="term" value="P:glycerol-3-phosphate metabolic process"/>
    <property type="evidence" value="ECO:0007669"/>
    <property type="project" value="InterPro"/>
</dbReference>
<dbReference type="Pfam" id="PF02782">
    <property type="entry name" value="FGGY_C"/>
    <property type="match status" value="1"/>
</dbReference>
<feature type="binding site" evidence="11">
    <location>
        <position position="90"/>
    </location>
    <ligand>
        <name>glycerol</name>
        <dbReference type="ChEBI" id="CHEBI:17754"/>
    </ligand>
</feature>
<dbReference type="Pfam" id="PF00370">
    <property type="entry name" value="FGGY_N"/>
    <property type="match status" value="1"/>
</dbReference>
<feature type="binding site" evidence="11">
    <location>
        <position position="20"/>
    </location>
    <ligand>
        <name>ATP</name>
        <dbReference type="ChEBI" id="CHEBI:30616"/>
    </ligand>
</feature>
<dbReference type="NCBIfam" id="TIGR01311">
    <property type="entry name" value="glycerol_kin"/>
    <property type="match status" value="1"/>
</dbReference>
<dbReference type="PANTHER" id="PTHR10196:SF69">
    <property type="entry name" value="GLYCEROL KINASE"/>
    <property type="match status" value="1"/>
</dbReference>
<keyword evidence="7 11" id="KW-0067">ATP-binding</keyword>
<feature type="binding site" evidence="11">
    <location>
        <position position="141"/>
    </location>
    <ligand>
        <name>sn-glycerol 3-phosphate</name>
        <dbReference type="ChEBI" id="CHEBI:57597"/>
    </ligand>
</feature>
<keyword evidence="3 11" id="KW-0808">Transferase</keyword>
<evidence type="ECO:0000259" key="13">
    <source>
        <dbReference type="Pfam" id="PF00370"/>
    </source>
</evidence>
<feature type="binding site" evidence="11">
    <location>
        <position position="21"/>
    </location>
    <ligand>
        <name>ATP</name>
        <dbReference type="ChEBI" id="CHEBI:30616"/>
    </ligand>
</feature>
<dbReference type="PROSITE" id="PS00933">
    <property type="entry name" value="FGGY_KINASES_1"/>
    <property type="match status" value="1"/>
</dbReference>
<evidence type="ECO:0000313" key="15">
    <source>
        <dbReference type="EMBL" id="KRL22542.1"/>
    </source>
</evidence>
<evidence type="ECO:0000256" key="6">
    <source>
        <dbReference type="ARBA" id="ARBA00022798"/>
    </source>
</evidence>
<dbReference type="InterPro" id="IPR000577">
    <property type="entry name" value="Carb_kinase_FGGY"/>
</dbReference>
<name>A0A0R1NQ82_9LACO</name>
<feature type="binding site" evidence="11">
    <location>
        <position position="251"/>
    </location>
    <ligand>
        <name>sn-glycerol 3-phosphate</name>
        <dbReference type="ChEBI" id="CHEBI:57597"/>
    </ligand>
</feature>
<dbReference type="GO" id="GO:0019563">
    <property type="term" value="P:glycerol catabolic process"/>
    <property type="evidence" value="ECO:0007669"/>
    <property type="project" value="UniProtKB-UniRule"/>
</dbReference>
<comment type="caution">
    <text evidence="11">Lacks conserved residue(s) required for the propagation of feature annotation.</text>
</comment>
<comment type="catalytic activity">
    <reaction evidence="8 11">
        <text>glycerol + ATP = sn-glycerol 3-phosphate + ADP + H(+)</text>
        <dbReference type="Rhea" id="RHEA:21644"/>
        <dbReference type="ChEBI" id="CHEBI:15378"/>
        <dbReference type="ChEBI" id="CHEBI:17754"/>
        <dbReference type="ChEBI" id="CHEBI:30616"/>
        <dbReference type="ChEBI" id="CHEBI:57597"/>
        <dbReference type="ChEBI" id="CHEBI:456216"/>
        <dbReference type="EC" id="2.7.1.30"/>
    </reaction>
</comment>
<feature type="binding site" evidence="11">
    <location>
        <position position="251"/>
    </location>
    <ligand>
        <name>glycerol</name>
        <dbReference type="ChEBI" id="CHEBI:17754"/>
    </ligand>
</feature>
<organism evidence="15 16">
    <name type="scientific">Lentilactobacillus kisonensis DSM 19906 = JCM 15041</name>
    <dbReference type="NCBI Taxonomy" id="1423766"/>
    <lineage>
        <taxon>Bacteria</taxon>
        <taxon>Bacillati</taxon>
        <taxon>Bacillota</taxon>
        <taxon>Bacilli</taxon>
        <taxon>Lactobacillales</taxon>
        <taxon>Lactobacillaceae</taxon>
        <taxon>Lentilactobacillus</taxon>
    </lineage>
</organism>
<dbReference type="FunFam" id="3.30.420.40:FF:000007">
    <property type="entry name" value="Glycerol kinase"/>
    <property type="match status" value="1"/>
</dbReference>
<comment type="pathway">
    <text evidence="1 11">Polyol metabolism; glycerol degradation via glycerol kinase pathway; sn-glycerol 3-phosphate from glycerol: step 1/1.</text>
</comment>
<dbReference type="AlphaFoldDB" id="A0A0R1NQ82"/>
<evidence type="ECO:0000256" key="2">
    <source>
        <dbReference type="ARBA" id="ARBA00009156"/>
    </source>
</evidence>
<protein>
    <recommendedName>
        <fullName evidence="11">Glycerol kinase</fullName>
        <ecNumber evidence="11">2.7.1.30</ecNumber>
    </recommendedName>
    <alternativeName>
        <fullName evidence="11">ATP:glycerol 3-phosphotransferase</fullName>
    </alternativeName>
    <alternativeName>
        <fullName evidence="11">Glycerokinase</fullName>
        <shortName evidence="11">GK</shortName>
    </alternativeName>
</protein>
<evidence type="ECO:0000256" key="11">
    <source>
        <dbReference type="HAMAP-Rule" id="MF_00186"/>
    </source>
</evidence>
<evidence type="ECO:0000256" key="9">
    <source>
        <dbReference type="ARBA" id="ARBA00054633"/>
    </source>
</evidence>
<feature type="binding site" evidence="11">
    <location>
        <position position="417"/>
    </location>
    <ligand>
        <name>ADP</name>
        <dbReference type="ChEBI" id="CHEBI:456216"/>
    </ligand>
</feature>
<feature type="binding site" evidence="11">
    <location>
        <position position="19"/>
    </location>
    <ligand>
        <name>ATP</name>
        <dbReference type="ChEBI" id="CHEBI:30616"/>
    </ligand>
</feature>
<dbReference type="Proteomes" id="UP000051439">
    <property type="component" value="Unassembled WGS sequence"/>
</dbReference>
<feature type="binding site" evidence="11">
    <location>
        <position position="252"/>
    </location>
    <ligand>
        <name>glycerol</name>
        <dbReference type="ChEBI" id="CHEBI:17754"/>
    </ligand>
</feature>
<evidence type="ECO:0000256" key="10">
    <source>
        <dbReference type="ARBA" id="ARBA00063665"/>
    </source>
</evidence>
<feature type="binding site" evidence="11">
    <location>
        <position position="89"/>
    </location>
    <ligand>
        <name>glycerol</name>
        <dbReference type="ChEBI" id="CHEBI:17754"/>
    </ligand>
</feature>
<accession>A0A0R1NQ82</accession>